<feature type="non-terminal residue" evidence="2">
    <location>
        <position position="1"/>
    </location>
</feature>
<feature type="compositionally biased region" description="Basic and acidic residues" evidence="1">
    <location>
        <begin position="147"/>
        <end position="158"/>
    </location>
</feature>
<feature type="region of interest" description="Disordered" evidence="1">
    <location>
        <begin position="339"/>
        <end position="436"/>
    </location>
</feature>
<gene>
    <name evidence="2" type="ORF">g.60936</name>
</gene>
<feature type="compositionally biased region" description="Low complexity" evidence="1">
    <location>
        <begin position="380"/>
        <end position="395"/>
    </location>
</feature>
<evidence type="ECO:0000313" key="2">
    <source>
        <dbReference type="EMBL" id="JAT70593.1"/>
    </source>
</evidence>
<organism evidence="2">
    <name type="scientific">Auxenochlorella protothecoides</name>
    <name type="common">Green microalga</name>
    <name type="synonym">Chlorella protothecoides</name>
    <dbReference type="NCBI Taxonomy" id="3075"/>
    <lineage>
        <taxon>Eukaryota</taxon>
        <taxon>Viridiplantae</taxon>
        <taxon>Chlorophyta</taxon>
        <taxon>core chlorophytes</taxon>
        <taxon>Trebouxiophyceae</taxon>
        <taxon>Chlorellales</taxon>
        <taxon>Chlorellaceae</taxon>
        <taxon>Auxenochlorella</taxon>
    </lineage>
</organism>
<feature type="compositionally biased region" description="Basic and acidic residues" evidence="1">
    <location>
        <begin position="427"/>
        <end position="436"/>
    </location>
</feature>
<dbReference type="EMBL" id="GDKF01008029">
    <property type="protein sequence ID" value="JAT70593.1"/>
    <property type="molecule type" value="Transcribed_RNA"/>
</dbReference>
<reference evidence="2" key="1">
    <citation type="submission" date="2015-08" db="EMBL/GenBank/DDBJ databases">
        <authorList>
            <person name="Babu N.S."/>
            <person name="Beckwith C.J."/>
            <person name="Beseler K.G."/>
            <person name="Brison A."/>
            <person name="Carone J.V."/>
            <person name="Caskin T.P."/>
            <person name="Diamond M."/>
            <person name="Durham M.E."/>
            <person name="Foxe J.M."/>
            <person name="Go M."/>
            <person name="Henderson B.A."/>
            <person name="Jones I.B."/>
            <person name="McGettigan J.A."/>
            <person name="Micheletti S.J."/>
            <person name="Nasrallah M.E."/>
            <person name="Ortiz D."/>
            <person name="Piller C.R."/>
            <person name="Privatt S.R."/>
            <person name="Schneider S.L."/>
            <person name="Sharp S."/>
            <person name="Smith T.C."/>
            <person name="Stanton J.D."/>
            <person name="Ullery H.E."/>
            <person name="Wilson R.J."/>
            <person name="Serrano M.G."/>
            <person name="Buck G."/>
            <person name="Lee V."/>
            <person name="Wang Y."/>
            <person name="Carvalho R."/>
            <person name="Voegtly L."/>
            <person name="Shi R."/>
            <person name="Duckworth R."/>
            <person name="Johnson A."/>
            <person name="Loviza R."/>
            <person name="Walstead R."/>
            <person name="Shah Z."/>
            <person name="Kiflezghi M."/>
            <person name="Wade K."/>
            <person name="Ball S.L."/>
            <person name="Bradley K.W."/>
            <person name="Asai D.J."/>
            <person name="Bowman C.A."/>
            <person name="Russell D.A."/>
            <person name="Pope W.H."/>
            <person name="Jacobs-Sera D."/>
            <person name="Hendrix R.W."/>
            <person name="Hatfull G.F."/>
        </authorList>
    </citation>
    <scope>NUCLEOTIDE SEQUENCE</scope>
</reference>
<sequence>LTAYKSTLTELRILCPCPGVEALTKQPPGPSRGDWERGERVAFSPLRAAPSGMSNPVSTMEALAEIAHRHFSHSGRPCSVTSPGAKCGPGHGVAVEQAARPSRSLSNGVRSGDGDPEAQEDPASSPCSTPGTRETATAMHVPAFEGRGGHSTEVRGGEHVLPASKSTKRRRGVGPQEACPFCGHLYTVRDGLSAKANTAGQRLHQRKCQCRSKTPPCRNCPNCKVDAAVMAITDPDAQMAACEAKGCAICSCQCPSVGKWIEGDAASRKAFKERTERRAEQLHLLSLRLVSGGGAAGAGSDGLPCDPAALLPHIACPAHSGGWSVKRLPADIRSSLSALQQEAAANGKKSPSAGGRGDQTPTVRGAWPSLDASGEPILDGAAVGLPSGAAGPGPAAHDHRSRGVDAAAPEGAPSRPHRPQEDAAAPQHEHHCPHPHADCTSACCSAPTGDEGAEREVQGCRRQTQDGMSPGAFASLLRRMFMEARSGPWFAGARPAEEDGARGAPSGLPASVLLQPQPRVGSGRTLETQDSAHFSAGVPVAHTLPGPVVELARSVFEPALGPPALQAVCSFLSAQCVSSLDDLEFLQLEWMVTALHPHGIPVLLLNKFLTLGRRGARQGAGLADAQVPA</sequence>
<name>A0A1D1ZV74_AUXPR</name>
<evidence type="ECO:0000256" key="1">
    <source>
        <dbReference type="SAM" id="MobiDB-lite"/>
    </source>
</evidence>
<dbReference type="AlphaFoldDB" id="A0A1D1ZV74"/>
<feature type="compositionally biased region" description="Polar residues" evidence="1">
    <location>
        <begin position="125"/>
        <end position="135"/>
    </location>
</feature>
<feature type="region of interest" description="Disordered" evidence="1">
    <location>
        <begin position="73"/>
        <end position="172"/>
    </location>
</feature>
<protein>
    <submittedName>
        <fullName evidence="2">Uncharacterized protein</fullName>
    </submittedName>
</protein>
<accession>A0A1D1ZV74</accession>
<proteinExistence type="predicted"/>